<evidence type="ECO:0000259" key="1">
    <source>
        <dbReference type="Pfam" id="PF08241"/>
    </source>
</evidence>
<dbReference type="PANTHER" id="PTHR43460:SF1">
    <property type="entry name" value="METHYLTRANSFERASE TYPE 11 DOMAIN-CONTAINING PROTEIN"/>
    <property type="match status" value="1"/>
</dbReference>
<dbReference type="SUPFAM" id="SSF53335">
    <property type="entry name" value="S-adenosyl-L-methionine-dependent methyltransferases"/>
    <property type="match status" value="1"/>
</dbReference>
<organism evidence="2 3">
    <name type="scientific">Alkaliphilus oremlandii (strain OhILAs)</name>
    <name type="common">Clostridium oremlandii (strain OhILAs)</name>
    <dbReference type="NCBI Taxonomy" id="350688"/>
    <lineage>
        <taxon>Bacteria</taxon>
        <taxon>Bacillati</taxon>
        <taxon>Bacillota</taxon>
        <taxon>Clostridia</taxon>
        <taxon>Peptostreptococcales</taxon>
        <taxon>Natronincolaceae</taxon>
        <taxon>Alkaliphilus</taxon>
    </lineage>
</organism>
<dbReference type="InterPro" id="IPR013216">
    <property type="entry name" value="Methyltransf_11"/>
</dbReference>
<gene>
    <name evidence="2" type="ordered locus">Clos_0109</name>
</gene>
<proteinExistence type="predicted"/>
<dbReference type="InterPro" id="IPR052939">
    <property type="entry name" value="23S_rRNA_MeTrnsfrase_RlmA"/>
</dbReference>
<dbReference type="HOGENOM" id="CLU_091968_1_0_9"/>
<evidence type="ECO:0000313" key="2">
    <source>
        <dbReference type="EMBL" id="ABW17677.1"/>
    </source>
</evidence>
<dbReference type="AlphaFoldDB" id="A8MFN8"/>
<dbReference type="KEGG" id="aoe:Clos_0109"/>
<dbReference type="STRING" id="350688.Clos_0109"/>
<evidence type="ECO:0000313" key="3">
    <source>
        <dbReference type="Proteomes" id="UP000000269"/>
    </source>
</evidence>
<dbReference type="RefSeq" id="WP_012157992.1">
    <property type="nucleotide sequence ID" value="NC_009922.1"/>
</dbReference>
<keyword evidence="2" id="KW-0489">Methyltransferase</keyword>
<keyword evidence="2" id="KW-0808">Transferase</keyword>
<dbReference type="InterPro" id="IPR029063">
    <property type="entry name" value="SAM-dependent_MTases_sf"/>
</dbReference>
<dbReference type="GO" id="GO:0032259">
    <property type="term" value="P:methylation"/>
    <property type="evidence" value="ECO:0007669"/>
    <property type="project" value="UniProtKB-KW"/>
</dbReference>
<name>A8MFN8_ALKOO</name>
<dbReference type="GO" id="GO:0008757">
    <property type="term" value="F:S-adenosylmethionine-dependent methyltransferase activity"/>
    <property type="evidence" value="ECO:0007669"/>
    <property type="project" value="InterPro"/>
</dbReference>
<accession>A8MFN8</accession>
<dbReference type="OrthoDB" id="9795864at2"/>
<dbReference type="Gene3D" id="3.40.50.150">
    <property type="entry name" value="Vaccinia Virus protein VP39"/>
    <property type="match status" value="1"/>
</dbReference>
<dbReference type="EMBL" id="CP000853">
    <property type="protein sequence ID" value="ABW17677.1"/>
    <property type="molecule type" value="Genomic_DNA"/>
</dbReference>
<feature type="domain" description="Methyltransferase type 11" evidence="1">
    <location>
        <begin position="54"/>
        <end position="140"/>
    </location>
</feature>
<reference evidence="3" key="1">
    <citation type="submission" date="2007-10" db="EMBL/GenBank/DDBJ databases">
        <title>Complete genome of Alkaliphilus oremlandii OhILAs.</title>
        <authorList>
            <person name="Copeland A."/>
            <person name="Lucas S."/>
            <person name="Lapidus A."/>
            <person name="Barry K."/>
            <person name="Detter J.C."/>
            <person name="Glavina del Rio T."/>
            <person name="Hammon N."/>
            <person name="Israni S."/>
            <person name="Dalin E."/>
            <person name="Tice H."/>
            <person name="Pitluck S."/>
            <person name="Chain P."/>
            <person name="Malfatti S."/>
            <person name="Shin M."/>
            <person name="Vergez L."/>
            <person name="Schmutz J."/>
            <person name="Larimer F."/>
            <person name="Land M."/>
            <person name="Hauser L."/>
            <person name="Kyrpides N."/>
            <person name="Mikhailova N."/>
            <person name="Stolz J.F."/>
            <person name="Dawson A."/>
            <person name="Fisher E."/>
            <person name="Crable B."/>
            <person name="Perera E."/>
            <person name="Lisak J."/>
            <person name="Ranganathan M."/>
            <person name="Basu P."/>
            <person name="Richardson P."/>
        </authorList>
    </citation>
    <scope>NUCLEOTIDE SEQUENCE [LARGE SCALE GENOMIC DNA]</scope>
    <source>
        <strain evidence="3">OhILAs</strain>
    </source>
</reference>
<dbReference type="Proteomes" id="UP000000269">
    <property type="component" value="Chromosome"/>
</dbReference>
<protein>
    <submittedName>
        <fullName evidence="2">Methyltransferase type 11</fullName>
    </submittedName>
</protein>
<dbReference type="eggNOG" id="COG2226">
    <property type="taxonomic scope" value="Bacteria"/>
</dbReference>
<dbReference type="Pfam" id="PF08241">
    <property type="entry name" value="Methyltransf_11"/>
    <property type="match status" value="1"/>
</dbReference>
<sequence>MDYIKLIEAWKLEEKNGFEGWNFSHIAHRMMEEPLPWDYDKIIRHNLNADDRLLDMGTGGGEYLLTLNHPYKNTFVTESYEPNFKLCQSQLTPLGIDVRQVFDDHSLPYEDNLFDLIINRHESFDIKEVYRILKPDGLFITQQVGGLNNKELSKFLIKDFKEAVSSEYTLDHCIKSIQNQGFIILESKEYFPTVKFFDIGALIYFAKIVVWEFPGFSVEKCFEELCQLQSIMNNRGYVETKEHRFMIVSKKLK</sequence>
<keyword evidence="3" id="KW-1185">Reference proteome</keyword>
<dbReference type="PANTHER" id="PTHR43460">
    <property type="entry name" value="METHYLTRANSFERASE"/>
    <property type="match status" value="1"/>
</dbReference>